<evidence type="ECO:0000313" key="4">
    <source>
        <dbReference type="Proteomes" id="UP001311232"/>
    </source>
</evidence>
<evidence type="ECO:0000313" key="3">
    <source>
        <dbReference type="EMBL" id="KAK5599890.1"/>
    </source>
</evidence>
<dbReference type="Proteomes" id="UP001311232">
    <property type="component" value="Unassembled WGS sequence"/>
</dbReference>
<accession>A0AAV9QVR1</accession>
<dbReference type="AlphaFoldDB" id="A0AAV9QVR1"/>
<keyword evidence="4" id="KW-1185">Reference proteome</keyword>
<evidence type="ECO:0000256" key="1">
    <source>
        <dbReference type="SAM" id="MobiDB-lite"/>
    </source>
</evidence>
<dbReference type="EMBL" id="JAHHUM010002909">
    <property type="protein sequence ID" value="KAK5599890.1"/>
    <property type="molecule type" value="Genomic_DNA"/>
</dbReference>
<gene>
    <name evidence="3" type="ORF">CRENBAI_014207</name>
</gene>
<organism evidence="3 4">
    <name type="scientific">Crenichthys baileyi</name>
    <name type="common">White River springfish</name>
    <dbReference type="NCBI Taxonomy" id="28760"/>
    <lineage>
        <taxon>Eukaryota</taxon>
        <taxon>Metazoa</taxon>
        <taxon>Chordata</taxon>
        <taxon>Craniata</taxon>
        <taxon>Vertebrata</taxon>
        <taxon>Euteleostomi</taxon>
        <taxon>Actinopterygii</taxon>
        <taxon>Neopterygii</taxon>
        <taxon>Teleostei</taxon>
        <taxon>Neoteleostei</taxon>
        <taxon>Acanthomorphata</taxon>
        <taxon>Ovalentaria</taxon>
        <taxon>Atherinomorphae</taxon>
        <taxon>Cyprinodontiformes</taxon>
        <taxon>Goodeidae</taxon>
        <taxon>Crenichthys</taxon>
    </lineage>
</organism>
<reference evidence="3 4" key="1">
    <citation type="submission" date="2021-06" db="EMBL/GenBank/DDBJ databases">
        <authorList>
            <person name="Palmer J.M."/>
        </authorList>
    </citation>
    <scope>NUCLEOTIDE SEQUENCE [LARGE SCALE GENOMIC DNA]</scope>
    <source>
        <strain evidence="3 4">MEX-2019</strain>
        <tissue evidence="3">Muscle</tissue>
    </source>
</reference>
<sequence length="213" mass="23942">MPCSSPTYPRRAGTCCCSARCTAGSSTWDKKPLVLFHYNTNKGGVKNLEKLLDAYTCRRMTRRWTAALFHNILDTRHRKCCSSSSSIGRWSLRWRSAGPECPVEASQRSWSGNAGPSPVSECRSFASRGQSARQVVMAVEEDNDQEQAQEDKEEAKEAEEEAAGAEEKKTQISPTRIDTDAWMLWTRIIINSTMTPSCIDSELRSSFLQFRIC</sequence>
<comment type="caution">
    <text evidence="3">The sequence shown here is derived from an EMBL/GenBank/DDBJ whole genome shotgun (WGS) entry which is preliminary data.</text>
</comment>
<dbReference type="Pfam" id="PF13843">
    <property type="entry name" value="DDE_Tnp_1_7"/>
    <property type="match status" value="1"/>
</dbReference>
<proteinExistence type="predicted"/>
<feature type="region of interest" description="Disordered" evidence="1">
    <location>
        <begin position="141"/>
        <end position="174"/>
    </location>
</feature>
<name>A0AAV9QVR1_9TELE</name>
<feature type="domain" description="PiggyBac transposable element-derived protein" evidence="2">
    <location>
        <begin position="14"/>
        <end position="74"/>
    </location>
</feature>
<protein>
    <recommendedName>
        <fullName evidence="2">PiggyBac transposable element-derived protein domain-containing protein</fullName>
    </recommendedName>
</protein>
<evidence type="ECO:0000259" key="2">
    <source>
        <dbReference type="Pfam" id="PF13843"/>
    </source>
</evidence>
<dbReference type="InterPro" id="IPR029526">
    <property type="entry name" value="PGBD"/>
</dbReference>